<evidence type="ECO:0000256" key="1">
    <source>
        <dbReference type="ARBA" id="ARBA00022723"/>
    </source>
</evidence>
<dbReference type="Pfam" id="PF00643">
    <property type="entry name" value="zf-B_box"/>
    <property type="match status" value="1"/>
</dbReference>
<dbReference type="InterPro" id="IPR047153">
    <property type="entry name" value="TRIM45/56/19-like"/>
</dbReference>
<evidence type="ECO:0000313" key="10">
    <source>
        <dbReference type="Proteomes" id="UP000663855"/>
    </source>
</evidence>
<sequence length="738" mass="83715">MANTKQRIDRWSSSEKTTLNVTQLTYSRTPTVESMSNNDNSEKNQSLINTKIDDIEHLHLPEITQTKNLSTRSTPSDIMTQQAFRLAEKINDQYLTCKICLEPFKDPKCLTCLHTFCEQCIESHVSAQRSYKYTDYREFACPICRKKTAIPSGGVQKLPDNFLIAGLSEMITQKSLGANGSVKVSTNCEICKTVHDREREATSRCLECQKSLCRHCVQAHQTITITRNHSIYELEIEKDILCKHHQTEFVRYYCEQCETCICIACTYADHRDHELSDFRAAAANHKAYINECLDGCKARMSELEAYLNVIRRCDANIAQIEASIHSLASTFEKSLRIKEQELIQQITELYGDETNEFIKRREELDEYYEQIKNTCSLTELVIHGKDIELLLVKKQLLEKFRELDAVELDPLPENICMRIDFQPGQLTLGTLKICEVTPIDDDECEGELEEEEEVVVEEEGEGAGEEQQHKQVGQHMVLEEEAEEEEEEEGEEDDDNDDEEEEEEDDNDDEEEQEDHTENDEKNQINNKIDYNNINSKSNKTFASIAIQTEDVETTTQTVQTMDISFSTNDLNFENGNLPTSLVPTDENGSLSPTNIETSSSAPPVISSDMNTNIYEQSNKLSRRVRRLLKPTCSVAVLPNTDVIILDCEQNLASILDKKGKFKYCFTSEIPPTERKGFAVSGFSSTASVSAAPAGSNRTVRIPTQQGLLCIKLKGERVSELPFGFTIHAFNSISESDN</sequence>
<comment type="caution">
    <text evidence="8">The sequence shown here is derived from an EMBL/GenBank/DDBJ whole genome shotgun (WGS) entry which is preliminary data.</text>
</comment>
<dbReference type="EMBL" id="CAJOBH010004889">
    <property type="protein sequence ID" value="CAF4006269.1"/>
    <property type="molecule type" value="Genomic_DNA"/>
</dbReference>
<dbReference type="PANTHER" id="PTHR25462:SF305">
    <property type="entry name" value="RING-TYPE DOMAIN-CONTAINING PROTEIN"/>
    <property type="match status" value="1"/>
</dbReference>
<dbReference type="AlphaFoldDB" id="A0A814G7K4"/>
<protein>
    <submittedName>
        <fullName evidence="8">Uncharacterized protein</fullName>
    </submittedName>
</protein>
<dbReference type="Gene3D" id="3.30.40.10">
    <property type="entry name" value="Zinc/RING finger domain, C3HC4 (zinc finger)"/>
    <property type="match status" value="1"/>
</dbReference>
<dbReference type="InterPro" id="IPR017907">
    <property type="entry name" value="Znf_RING_CS"/>
</dbReference>
<keyword evidence="3" id="KW-0862">Zinc</keyword>
<dbReference type="CDD" id="cd16584">
    <property type="entry name" value="RING-HC_TRIM56_C-V"/>
    <property type="match status" value="1"/>
</dbReference>
<evidence type="ECO:0000256" key="4">
    <source>
        <dbReference type="PROSITE-ProRule" id="PRU00024"/>
    </source>
</evidence>
<gene>
    <name evidence="9" type="ORF">BYL167_LOCUS13965</name>
    <name evidence="8" type="ORF">CJN711_LOCUS1805</name>
</gene>
<evidence type="ECO:0000259" key="6">
    <source>
        <dbReference type="PROSITE" id="PS50089"/>
    </source>
</evidence>
<dbReference type="Gene3D" id="3.30.160.60">
    <property type="entry name" value="Classic Zinc Finger"/>
    <property type="match status" value="1"/>
</dbReference>
<feature type="compositionally biased region" description="Acidic residues" evidence="5">
    <location>
        <begin position="443"/>
        <end position="464"/>
    </location>
</feature>
<dbReference type="PANTHER" id="PTHR25462">
    <property type="entry name" value="BONUS, ISOFORM C-RELATED"/>
    <property type="match status" value="1"/>
</dbReference>
<dbReference type="SMART" id="SM00184">
    <property type="entry name" value="RING"/>
    <property type="match status" value="2"/>
</dbReference>
<dbReference type="InterPro" id="IPR001841">
    <property type="entry name" value="Znf_RING"/>
</dbReference>
<feature type="region of interest" description="Disordered" evidence="5">
    <location>
        <begin position="582"/>
        <end position="609"/>
    </location>
</feature>
<evidence type="ECO:0000259" key="7">
    <source>
        <dbReference type="PROSITE" id="PS50119"/>
    </source>
</evidence>
<dbReference type="SUPFAM" id="SSF57845">
    <property type="entry name" value="B-box zinc-binding domain"/>
    <property type="match status" value="1"/>
</dbReference>
<feature type="domain" description="B box-type" evidence="7">
    <location>
        <begin position="237"/>
        <end position="278"/>
    </location>
</feature>
<dbReference type="SMART" id="SM00336">
    <property type="entry name" value="BBOX"/>
    <property type="match status" value="2"/>
</dbReference>
<dbReference type="Gene3D" id="4.10.830.40">
    <property type="match status" value="1"/>
</dbReference>
<dbReference type="InterPro" id="IPR013083">
    <property type="entry name" value="Znf_RING/FYVE/PHD"/>
</dbReference>
<name>A0A814G7K4_9BILA</name>
<feature type="compositionally biased region" description="Polar residues" evidence="5">
    <location>
        <begin position="524"/>
        <end position="535"/>
    </location>
</feature>
<dbReference type="InterPro" id="IPR000315">
    <property type="entry name" value="Znf_B-box"/>
</dbReference>
<dbReference type="Proteomes" id="UP000681967">
    <property type="component" value="Unassembled WGS sequence"/>
</dbReference>
<dbReference type="Proteomes" id="UP000663855">
    <property type="component" value="Unassembled WGS sequence"/>
</dbReference>
<dbReference type="PROSITE" id="PS50119">
    <property type="entry name" value="ZF_BBOX"/>
    <property type="match status" value="2"/>
</dbReference>
<organism evidence="8 10">
    <name type="scientific">Rotaria magnacalcarata</name>
    <dbReference type="NCBI Taxonomy" id="392030"/>
    <lineage>
        <taxon>Eukaryota</taxon>
        <taxon>Metazoa</taxon>
        <taxon>Spiralia</taxon>
        <taxon>Gnathifera</taxon>
        <taxon>Rotifera</taxon>
        <taxon>Eurotatoria</taxon>
        <taxon>Bdelloidea</taxon>
        <taxon>Philodinida</taxon>
        <taxon>Philodinidae</taxon>
        <taxon>Rotaria</taxon>
    </lineage>
</organism>
<keyword evidence="2 4" id="KW-0863">Zinc-finger</keyword>
<accession>A0A814G7K4</accession>
<reference evidence="8" key="1">
    <citation type="submission" date="2021-02" db="EMBL/GenBank/DDBJ databases">
        <authorList>
            <person name="Nowell W R."/>
        </authorList>
    </citation>
    <scope>NUCLEOTIDE SEQUENCE</scope>
</reference>
<keyword evidence="1" id="KW-0479">Metal-binding</keyword>
<dbReference type="EMBL" id="CAJNOV010000118">
    <property type="protein sequence ID" value="CAF0990019.1"/>
    <property type="molecule type" value="Genomic_DNA"/>
</dbReference>
<evidence type="ECO:0000313" key="9">
    <source>
        <dbReference type="EMBL" id="CAF4006269.1"/>
    </source>
</evidence>
<dbReference type="SUPFAM" id="SSF57850">
    <property type="entry name" value="RING/U-box"/>
    <property type="match status" value="1"/>
</dbReference>
<feature type="compositionally biased region" description="Acidic residues" evidence="5">
    <location>
        <begin position="479"/>
        <end position="518"/>
    </location>
</feature>
<feature type="domain" description="B box-type" evidence="7">
    <location>
        <begin position="186"/>
        <end position="234"/>
    </location>
</feature>
<dbReference type="PROSITE" id="PS50089">
    <property type="entry name" value="ZF_RING_2"/>
    <property type="match status" value="1"/>
</dbReference>
<dbReference type="GO" id="GO:0005654">
    <property type="term" value="C:nucleoplasm"/>
    <property type="evidence" value="ECO:0007669"/>
    <property type="project" value="TreeGrafter"/>
</dbReference>
<dbReference type="PROSITE" id="PS00518">
    <property type="entry name" value="ZF_RING_1"/>
    <property type="match status" value="1"/>
</dbReference>
<evidence type="ECO:0000313" key="8">
    <source>
        <dbReference type="EMBL" id="CAF0990019.1"/>
    </source>
</evidence>
<dbReference type="GO" id="GO:0008270">
    <property type="term" value="F:zinc ion binding"/>
    <property type="evidence" value="ECO:0007669"/>
    <property type="project" value="UniProtKB-KW"/>
</dbReference>
<dbReference type="GO" id="GO:0061630">
    <property type="term" value="F:ubiquitin protein ligase activity"/>
    <property type="evidence" value="ECO:0007669"/>
    <property type="project" value="TreeGrafter"/>
</dbReference>
<feature type="domain" description="RING-type" evidence="6">
    <location>
        <begin position="97"/>
        <end position="145"/>
    </location>
</feature>
<evidence type="ECO:0000256" key="2">
    <source>
        <dbReference type="ARBA" id="ARBA00022771"/>
    </source>
</evidence>
<evidence type="ECO:0000256" key="3">
    <source>
        <dbReference type="ARBA" id="ARBA00022833"/>
    </source>
</evidence>
<proteinExistence type="predicted"/>
<dbReference type="InterPro" id="IPR027370">
    <property type="entry name" value="Znf-RING_euk"/>
</dbReference>
<feature type="region of interest" description="Disordered" evidence="5">
    <location>
        <begin position="443"/>
        <end position="535"/>
    </location>
</feature>
<evidence type="ECO:0000256" key="5">
    <source>
        <dbReference type="SAM" id="MobiDB-lite"/>
    </source>
</evidence>
<dbReference type="Pfam" id="PF13445">
    <property type="entry name" value="zf-RING_UBOX"/>
    <property type="match status" value="1"/>
</dbReference>